<proteinExistence type="predicted"/>
<sequence length="246" mass="27757">MALEAEIIEARGKFDLVSYRPIPQGLGTAKHMRDYNPLESRNLTLKKITKRPRDENISVIGIWGAGVVGKTTLAMEVARQVQEDKLFDVADKVMLTDSEVLECFYRNKDAFNSDSSRTNSKLKRVHETQIFLSSNEPTRQMRDESGSATAVSAGARVGSRRRVRQAEKVSDGGLSIYSGDSSLVLHACNCISNIWFRPAELQPSYSCIYQLKWFHPAELQVEGTSYHLCCCFYSDNIFRRDFVNTA</sequence>
<gene>
    <name evidence="1" type="ORF">L6164_003662</name>
</gene>
<evidence type="ECO:0000313" key="2">
    <source>
        <dbReference type="Proteomes" id="UP000828941"/>
    </source>
</evidence>
<dbReference type="EMBL" id="CM039427">
    <property type="protein sequence ID" value="KAI4354830.1"/>
    <property type="molecule type" value="Genomic_DNA"/>
</dbReference>
<comment type="caution">
    <text evidence="1">The sequence shown here is derived from an EMBL/GenBank/DDBJ whole genome shotgun (WGS) entry which is preliminary data.</text>
</comment>
<name>A0ACB9Q7H3_BAUVA</name>
<organism evidence="1 2">
    <name type="scientific">Bauhinia variegata</name>
    <name type="common">Purple orchid tree</name>
    <name type="synonym">Phanera variegata</name>
    <dbReference type="NCBI Taxonomy" id="167791"/>
    <lineage>
        <taxon>Eukaryota</taxon>
        <taxon>Viridiplantae</taxon>
        <taxon>Streptophyta</taxon>
        <taxon>Embryophyta</taxon>
        <taxon>Tracheophyta</taxon>
        <taxon>Spermatophyta</taxon>
        <taxon>Magnoliopsida</taxon>
        <taxon>eudicotyledons</taxon>
        <taxon>Gunneridae</taxon>
        <taxon>Pentapetalae</taxon>
        <taxon>rosids</taxon>
        <taxon>fabids</taxon>
        <taxon>Fabales</taxon>
        <taxon>Fabaceae</taxon>
        <taxon>Cercidoideae</taxon>
        <taxon>Cercideae</taxon>
        <taxon>Bauhiniinae</taxon>
        <taxon>Bauhinia</taxon>
    </lineage>
</organism>
<accession>A0ACB9Q7H3</accession>
<protein>
    <submittedName>
        <fullName evidence="1">Uncharacterized protein</fullName>
    </submittedName>
</protein>
<reference evidence="1 2" key="1">
    <citation type="journal article" date="2022" name="DNA Res.">
        <title>Chromosomal-level genome assembly of the orchid tree Bauhinia variegata (Leguminosae; Cercidoideae) supports the allotetraploid origin hypothesis of Bauhinia.</title>
        <authorList>
            <person name="Zhong Y."/>
            <person name="Chen Y."/>
            <person name="Zheng D."/>
            <person name="Pang J."/>
            <person name="Liu Y."/>
            <person name="Luo S."/>
            <person name="Meng S."/>
            <person name="Qian L."/>
            <person name="Wei D."/>
            <person name="Dai S."/>
            <person name="Zhou R."/>
        </authorList>
    </citation>
    <scope>NUCLEOTIDE SEQUENCE [LARGE SCALE GENOMIC DNA]</scope>
    <source>
        <strain evidence="1">BV-YZ2020</strain>
    </source>
</reference>
<evidence type="ECO:0000313" key="1">
    <source>
        <dbReference type="EMBL" id="KAI4354830.1"/>
    </source>
</evidence>
<dbReference type="Proteomes" id="UP000828941">
    <property type="component" value="Chromosome 2"/>
</dbReference>
<keyword evidence="2" id="KW-1185">Reference proteome</keyword>